<evidence type="ECO:0000313" key="1">
    <source>
        <dbReference type="EMBL" id="KAA5803977.1"/>
    </source>
</evidence>
<sequence>MNIEQDHPRISIDPAIMFGKPCIKGTRVPVYLILRKLSSGMSEAEIHEAYPHLEQGDVQAVLAYAADQLEEPVVAAQ</sequence>
<comment type="caution">
    <text evidence="1">The sequence shown here is derived from an EMBL/GenBank/DDBJ whole genome shotgun (WGS) entry which is preliminary data.</text>
</comment>
<dbReference type="PANTHER" id="PTHR34849">
    <property type="entry name" value="SSL5025 PROTEIN"/>
    <property type="match status" value="1"/>
</dbReference>
<proteinExistence type="predicted"/>
<dbReference type="Proteomes" id="UP000325122">
    <property type="component" value="Unassembled WGS sequence"/>
</dbReference>
<dbReference type="Pfam" id="PF04255">
    <property type="entry name" value="DUF433"/>
    <property type="match status" value="1"/>
</dbReference>
<dbReference type="RefSeq" id="WP_150023244.1">
    <property type="nucleotide sequence ID" value="NZ_VWOJ01000002.1"/>
</dbReference>
<evidence type="ECO:0000313" key="2">
    <source>
        <dbReference type="Proteomes" id="UP000325122"/>
    </source>
</evidence>
<name>A0A5M6ZJY5_9PROT</name>
<dbReference type="InterPro" id="IPR036388">
    <property type="entry name" value="WH-like_DNA-bd_sf"/>
</dbReference>
<gene>
    <name evidence="1" type="ORF">F1654_09320</name>
</gene>
<dbReference type="Gene3D" id="1.10.10.10">
    <property type="entry name" value="Winged helix-like DNA-binding domain superfamily/Winged helix DNA-binding domain"/>
    <property type="match status" value="1"/>
</dbReference>
<dbReference type="SUPFAM" id="SSF46689">
    <property type="entry name" value="Homeodomain-like"/>
    <property type="match status" value="1"/>
</dbReference>
<organism evidence="1 2">
    <name type="scientific">Alkalicaulis satelles</name>
    <dbReference type="NCBI Taxonomy" id="2609175"/>
    <lineage>
        <taxon>Bacteria</taxon>
        <taxon>Pseudomonadati</taxon>
        <taxon>Pseudomonadota</taxon>
        <taxon>Alphaproteobacteria</taxon>
        <taxon>Maricaulales</taxon>
        <taxon>Maricaulaceae</taxon>
        <taxon>Alkalicaulis</taxon>
    </lineage>
</organism>
<protein>
    <submittedName>
        <fullName evidence="1">DUF433 domain-containing protein</fullName>
    </submittedName>
</protein>
<dbReference type="PANTHER" id="PTHR34849:SF3">
    <property type="entry name" value="SSR2962 PROTEIN"/>
    <property type="match status" value="1"/>
</dbReference>
<dbReference type="EMBL" id="VWOJ01000002">
    <property type="protein sequence ID" value="KAA5803977.1"/>
    <property type="molecule type" value="Genomic_DNA"/>
</dbReference>
<dbReference type="AlphaFoldDB" id="A0A5M6ZJY5"/>
<dbReference type="InterPro" id="IPR009057">
    <property type="entry name" value="Homeodomain-like_sf"/>
</dbReference>
<dbReference type="InterPro" id="IPR007367">
    <property type="entry name" value="DUF433"/>
</dbReference>
<reference evidence="1 2" key="1">
    <citation type="submission" date="2019-09" db="EMBL/GenBank/DDBJ databases">
        <authorList>
            <person name="Kevbrin V."/>
            <person name="Grouzdev D.S."/>
        </authorList>
    </citation>
    <scope>NUCLEOTIDE SEQUENCE [LARGE SCALE GENOMIC DNA]</scope>
    <source>
        <strain evidence="1 2">G-192</strain>
    </source>
</reference>
<keyword evidence="2" id="KW-1185">Reference proteome</keyword>
<accession>A0A5M6ZJY5</accession>